<dbReference type="GO" id="GO:0008233">
    <property type="term" value="F:peptidase activity"/>
    <property type="evidence" value="ECO:0007669"/>
    <property type="project" value="UniProtKB-KW"/>
</dbReference>
<dbReference type="InterPro" id="IPR041546">
    <property type="entry name" value="ClpA/ClpB_AAA_lid"/>
</dbReference>
<feature type="coiled-coil region" evidence="6">
    <location>
        <begin position="432"/>
        <end position="482"/>
    </location>
</feature>
<keyword evidence="3 10" id="KW-0067">ATP-binding</keyword>
<dbReference type="RefSeq" id="WP_143185095.1">
    <property type="nucleotide sequence ID" value="NZ_FQYR01000007.1"/>
</dbReference>
<sequence length="840" mass="94023">MNNFTPRAQQVLALARKEAERFNHNYVGTEHLLLGLIKLGQGVAVNVLERMGLELETVRIEVEKQVGSGPEQKISGQIPYTPRVKKVLNLANKEAKQLNHSYVGTEHLLLGLLREGEGVAARVLQSLDIDIQRTRQEVLAEIDPNFNPEDDEDVFEVFEEEEEAPGSEGDDSPEGKTKTPALKAFGRDLTKMAIDGELDPVIGRESEIERVIQILCRRTKNNPVLVGEAGVGKTAIVEGLAQEIVSGNVPEILRDKKVVTLDLALMVAGTKYRGQFEERIKAVMDEIRKVKNVILFIDELHTIVGAGSAEGAMDASNIIKPALSRSELQCVGATTLNEYRKFIEKDSALERRFQQVKVEEPSEEDAIEILKGLQEKYETHHKATYTPEAIEAAVKLSSRYLTGRYLPDKAIDVLDEAGAKARIGQMTRPPEVKSLEVEIAEINKNKVAAINEQDFEKAAALRDEEKKTKQKLEDILENWKAESEEKTVPVGDDEIMSVISKWTGVPLQRMEQKEADKLLKMEDELKSKVIGQDEAVVAISKALRRSRADLKDPRRPIGSFLFLGPTGVGKTYLARNLAEFMFGDADSLIQIDMSEYMEKFSTSRLIGSPPGYVGYEEGGQLSEAVRRRPYSVILFDEVEKAHPDVMNLLLQILEEGVVTDSFGRKIDFRNTIIILTSNAGASTVKRQTSLGFGAMNEDEADFEGMKKKIMEESKKAFRPEFLNRLDDLVVFHMLEKKDLDVIVDLESEKLFKRLSEKGITLKLEKSARELLIEKGYDPNYGARPMRRAVERYMEDPLAEALLKGDVKEGDTVKVSRKKDAEELVFKAVKNKPKNGETATT</sequence>
<evidence type="ECO:0000256" key="5">
    <source>
        <dbReference type="PROSITE-ProRule" id="PRU01251"/>
    </source>
</evidence>
<dbReference type="Pfam" id="PF00004">
    <property type="entry name" value="AAA"/>
    <property type="match status" value="1"/>
</dbReference>
<evidence type="ECO:0000313" key="10">
    <source>
        <dbReference type="EMBL" id="SHK27264.1"/>
    </source>
</evidence>
<dbReference type="SMART" id="SM01086">
    <property type="entry name" value="ClpB_D2-small"/>
    <property type="match status" value="1"/>
</dbReference>
<keyword evidence="4" id="KW-0143">Chaperone</keyword>
<proteinExistence type="predicted"/>
<evidence type="ECO:0000256" key="6">
    <source>
        <dbReference type="SAM" id="Coils"/>
    </source>
</evidence>
<evidence type="ECO:0000259" key="9">
    <source>
        <dbReference type="PROSITE" id="PS51903"/>
    </source>
</evidence>
<evidence type="ECO:0000256" key="1">
    <source>
        <dbReference type="ARBA" id="ARBA00022737"/>
    </source>
</evidence>
<dbReference type="PRINTS" id="PR00300">
    <property type="entry name" value="CLPPROTEASEA"/>
</dbReference>
<dbReference type="InterPro" id="IPR027417">
    <property type="entry name" value="P-loop_NTPase"/>
</dbReference>
<organism evidence="10 11">
    <name type="scientific">Rubritalea squalenifaciens DSM 18772</name>
    <dbReference type="NCBI Taxonomy" id="1123071"/>
    <lineage>
        <taxon>Bacteria</taxon>
        <taxon>Pseudomonadati</taxon>
        <taxon>Verrucomicrobiota</taxon>
        <taxon>Verrucomicrobiia</taxon>
        <taxon>Verrucomicrobiales</taxon>
        <taxon>Rubritaleaceae</taxon>
        <taxon>Rubritalea</taxon>
    </lineage>
</organism>
<dbReference type="Pfam" id="PF10431">
    <property type="entry name" value="ClpB_D2-small"/>
    <property type="match status" value="1"/>
</dbReference>
<dbReference type="SMART" id="SM00382">
    <property type="entry name" value="AAA"/>
    <property type="match status" value="2"/>
</dbReference>
<evidence type="ECO:0000256" key="7">
    <source>
        <dbReference type="SAM" id="MobiDB-lite"/>
    </source>
</evidence>
<dbReference type="STRING" id="1123071.SAMN02745181_3542"/>
<dbReference type="GO" id="GO:0006508">
    <property type="term" value="P:proteolysis"/>
    <property type="evidence" value="ECO:0007669"/>
    <property type="project" value="UniProtKB-KW"/>
</dbReference>
<keyword evidence="6" id="KW-0175">Coiled coil</keyword>
<reference evidence="10 11" key="1">
    <citation type="submission" date="2016-11" db="EMBL/GenBank/DDBJ databases">
        <authorList>
            <person name="Jaros S."/>
            <person name="Januszkiewicz K."/>
            <person name="Wedrychowicz H."/>
        </authorList>
    </citation>
    <scope>NUCLEOTIDE SEQUENCE [LARGE SCALE GENOMIC DNA]</scope>
    <source>
        <strain evidence="10 11">DSM 18772</strain>
    </source>
</reference>
<dbReference type="SUPFAM" id="SSF52540">
    <property type="entry name" value="P-loop containing nucleoside triphosphate hydrolases"/>
    <property type="match status" value="2"/>
</dbReference>
<keyword evidence="1 5" id="KW-0677">Repeat</keyword>
<dbReference type="Gene3D" id="3.40.50.300">
    <property type="entry name" value="P-loop containing nucleotide triphosphate hydrolases"/>
    <property type="match status" value="2"/>
</dbReference>
<dbReference type="Gene3D" id="1.10.8.60">
    <property type="match status" value="2"/>
</dbReference>
<dbReference type="GO" id="GO:0005524">
    <property type="term" value="F:ATP binding"/>
    <property type="evidence" value="ECO:0007669"/>
    <property type="project" value="UniProtKB-KW"/>
</dbReference>
<dbReference type="FunFam" id="3.40.50.300:FF:000010">
    <property type="entry name" value="Chaperone clpB 1, putative"/>
    <property type="match status" value="1"/>
</dbReference>
<dbReference type="CDD" id="cd00009">
    <property type="entry name" value="AAA"/>
    <property type="match status" value="1"/>
</dbReference>
<dbReference type="InterPro" id="IPR003959">
    <property type="entry name" value="ATPase_AAA_core"/>
</dbReference>
<evidence type="ECO:0000313" key="11">
    <source>
        <dbReference type="Proteomes" id="UP000184510"/>
    </source>
</evidence>
<dbReference type="PROSITE" id="PS50151">
    <property type="entry name" value="UVR"/>
    <property type="match status" value="1"/>
</dbReference>
<dbReference type="PANTHER" id="PTHR11638">
    <property type="entry name" value="ATP-DEPENDENT CLP PROTEASE"/>
    <property type="match status" value="1"/>
</dbReference>
<evidence type="ECO:0000256" key="3">
    <source>
        <dbReference type="ARBA" id="ARBA00022840"/>
    </source>
</evidence>
<gene>
    <name evidence="10" type="ORF">SAMN02745181_3542</name>
</gene>
<dbReference type="InterPro" id="IPR001270">
    <property type="entry name" value="ClpA/B"/>
</dbReference>
<dbReference type="Pfam" id="PF02861">
    <property type="entry name" value="Clp_N"/>
    <property type="match status" value="1"/>
</dbReference>
<dbReference type="GO" id="GO:0034605">
    <property type="term" value="P:cellular response to heat"/>
    <property type="evidence" value="ECO:0007669"/>
    <property type="project" value="TreeGrafter"/>
</dbReference>
<dbReference type="GO" id="GO:0016887">
    <property type="term" value="F:ATP hydrolysis activity"/>
    <property type="evidence" value="ECO:0007669"/>
    <property type="project" value="InterPro"/>
</dbReference>
<dbReference type="InterPro" id="IPR050130">
    <property type="entry name" value="ClpA_ClpB"/>
</dbReference>
<feature type="region of interest" description="Disordered" evidence="7">
    <location>
        <begin position="159"/>
        <end position="179"/>
    </location>
</feature>
<feature type="domain" description="UVR" evidence="8">
    <location>
        <begin position="436"/>
        <end position="471"/>
    </location>
</feature>
<dbReference type="Proteomes" id="UP000184510">
    <property type="component" value="Unassembled WGS sequence"/>
</dbReference>
<dbReference type="AlphaFoldDB" id="A0A1M6R467"/>
<keyword evidence="10" id="KW-0645">Protease</keyword>
<dbReference type="FunFam" id="3.40.50.300:FF:000025">
    <property type="entry name" value="ATP-dependent Clp protease subunit"/>
    <property type="match status" value="1"/>
</dbReference>
<dbReference type="PANTHER" id="PTHR11638:SF18">
    <property type="entry name" value="HEAT SHOCK PROTEIN 104"/>
    <property type="match status" value="1"/>
</dbReference>
<protein>
    <submittedName>
        <fullName evidence="10">ATP-dependent Clp protease ATP-binding subunit ClpC</fullName>
    </submittedName>
</protein>
<dbReference type="Gene3D" id="1.10.1780.10">
    <property type="entry name" value="Clp, N-terminal domain"/>
    <property type="match status" value="1"/>
</dbReference>
<evidence type="ECO:0000256" key="4">
    <source>
        <dbReference type="ARBA" id="ARBA00023186"/>
    </source>
</evidence>
<keyword evidence="2" id="KW-0547">Nucleotide-binding</keyword>
<dbReference type="InterPro" id="IPR036628">
    <property type="entry name" value="Clp_N_dom_sf"/>
</dbReference>
<dbReference type="InterPro" id="IPR003593">
    <property type="entry name" value="AAA+_ATPase"/>
</dbReference>
<dbReference type="PROSITE" id="PS51903">
    <property type="entry name" value="CLP_R"/>
    <property type="match status" value="1"/>
</dbReference>
<dbReference type="InParanoid" id="A0A1M6R467"/>
<dbReference type="EMBL" id="FQYR01000007">
    <property type="protein sequence ID" value="SHK27264.1"/>
    <property type="molecule type" value="Genomic_DNA"/>
</dbReference>
<dbReference type="Pfam" id="PF17871">
    <property type="entry name" value="AAA_lid_9"/>
    <property type="match status" value="1"/>
</dbReference>
<feature type="compositionally biased region" description="Acidic residues" evidence="7">
    <location>
        <begin position="159"/>
        <end position="172"/>
    </location>
</feature>
<dbReference type="InterPro" id="IPR001943">
    <property type="entry name" value="UVR_dom"/>
</dbReference>
<dbReference type="OrthoDB" id="9803641at2"/>
<dbReference type="GO" id="GO:0005737">
    <property type="term" value="C:cytoplasm"/>
    <property type="evidence" value="ECO:0007669"/>
    <property type="project" value="TreeGrafter"/>
</dbReference>
<dbReference type="InterPro" id="IPR004176">
    <property type="entry name" value="Clp_R_N"/>
</dbReference>
<accession>A0A1M6R467</accession>
<dbReference type="SUPFAM" id="SSF81923">
    <property type="entry name" value="Double Clp-N motif"/>
    <property type="match status" value="1"/>
</dbReference>
<keyword evidence="11" id="KW-1185">Reference proteome</keyword>
<evidence type="ECO:0000256" key="2">
    <source>
        <dbReference type="ARBA" id="ARBA00022741"/>
    </source>
</evidence>
<feature type="domain" description="Clp R" evidence="9">
    <location>
        <begin position="1"/>
        <end position="145"/>
    </location>
</feature>
<evidence type="ECO:0000259" key="8">
    <source>
        <dbReference type="PROSITE" id="PS50151"/>
    </source>
</evidence>
<dbReference type="Pfam" id="PF07724">
    <property type="entry name" value="AAA_2"/>
    <property type="match status" value="1"/>
</dbReference>
<dbReference type="InterPro" id="IPR019489">
    <property type="entry name" value="Clp_ATPase_C"/>
</dbReference>
<name>A0A1M6R467_9BACT</name>
<keyword evidence="10" id="KW-0378">Hydrolase</keyword>
<dbReference type="CDD" id="cd19499">
    <property type="entry name" value="RecA-like_ClpB_Hsp104-like"/>
    <property type="match status" value="1"/>
</dbReference>
<dbReference type="Gene3D" id="4.10.860.10">
    <property type="entry name" value="UVR domain"/>
    <property type="match status" value="1"/>
</dbReference>